<gene>
    <name evidence="9" type="ORF">DFR70_111238</name>
</gene>
<evidence type="ECO:0000259" key="8">
    <source>
        <dbReference type="PROSITE" id="PS51900"/>
    </source>
</evidence>
<feature type="region of interest" description="Disordered" evidence="6">
    <location>
        <begin position="1"/>
        <end position="38"/>
    </location>
</feature>
<dbReference type="Gene3D" id="1.10.150.130">
    <property type="match status" value="1"/>
</dbReference>
<evidence type="ECO:0000256" key="2">
    <source>
        <dbReference type="ARBA" id="ARBA00022908"/>
    </source>
</evidence>
<dbReference type="Proteomes" id="UP000247569">
    <property type="component" value="Unassembled WGS sequence"/>
</dbReference>
<dbReference type="Pfam" id="PF26003">
    <property type="entry name" value="Integrase_N_phage"/>
    <property type="match status" value="1"/>
</dbReference>
<comment type="similarity">
    <text evidence="1">Belongs to the 'phage' integrase family.</text>
</comment>
<dbReference type="Pfam" id="PF14659">
    <property type="entry name" value="Phage_int_SAM_3"/>
    <property type="match status" value="1"/>
</dbReference>
<dbReference type="Pfam" id="PF00589">
    <property type="entry name" value="Phage_integrase"/>
    <property type="match status" value="1"/>
</dbReference>
<dbReference type="OrthoDB" id="1822491at2"/>
<organism evidence="9 10">
    <name type="scientific">Nocardia tenerifensis</name>
    <dbReference type="NCBI Taxonomy" id="228006"/>
    <lineage>
        <taxon>Bacteria</taxon>
        <taxon>Bacillati</taxon>
        <taxon>Actinomycetota</taxon>
        <taxon>Actinomycetes</taxon>
        <taxon>Mycobacteriales</taxon>
        <taxon>Nocardiaceae</taxon>
        <taxon>Nocardia</taxon>
    </lineage>
</organism>
<reference evidence="9 10" key="1">
    <citation type="submission" date="2018-05" db="EMBL/GenBank/DDBJ databases">
        <title>Genomic Encyclopedia of Type Strains, Phase IV (KMG-IV): sequencing the most valuable type-strain genomes for metagenomic binning, comparative biology and taxonomic classification.</title>
        <authorList>
            <person name="Goeker M."/>
        </authorList>
    </citation>
    <scope>NUCLEOTIDE SEQUENCE [LARGE SCALE GENOMIC DNA]</scope>
    <source>
        <strain evidence="9 10">DSM 44704</strain>
    </source>
</reference>
<dbReference type="InterPro" id="IPR050808">
    <property type="entry name" value="Phage_Integrase"/>
</dbReference>
<accession>A0A318JZF6</accession>
<dbReference type="GO" id="GO:0003677">
    <property type="term" value="F:DNA binding"/>
    <property type="evidence" value="ECO:0007669"/>
    <property type="project" value="UniProtKB-UniRule"/>
</dbReference>
<dbReference type="GO" id="GO:0006310">
    <property type="term" value="P:DNA recombination"/>
    <property type="evidence" value="ECO:0007669"/>
    <property type="project" value="UniProtKB-KW"/>
</dbReference>
<dbReference type="InterPro" id="IPR004107">
    <property type="entry name" value="Integrase_SAM-like_N"/>
</dbReference>
<dbReference type="SUPFAM" id="SSF56349">
    <property type="entry name" value="DNA breaking-rejoining enzymes"/>
    <property type="match status" value="1"/>
</dbReference>
<keyword evidence="4" id="KW-0233">DNA recombination</keyword>
<evidence type="ECO:0000313" key="9">
    <source>
        <dbReference type="EMBL" id="PXX59851.1"/>
    </source>
</evidence>
<evidence type="ECO:0000256" key="5">
    <source>
        <dbReference type="PROSITE-ProRule" id="PRU01248"/>
    </source>
</evidence>
<feature type="domain" description="Core-binding (CB)" evidence="8">
    <location>
        <begin position="81"/>
        <end position="160"/>
    </location>
</feature>
<dbReference type="CDD" id="cd01189">
    <property type="entry name" value="INT_ICEBs1_C_like"/>
    <property type="match status" value="1"/>
</dbReference>
<comment type="caution">
    <text evidence="9">The sequence shown here is derived from an EMBL/GenBank/DDBJ whole genome shotgun (WGS) entry which is preliminary data.</text>
</comment>
<name>A0A318JZF6_9NOCA</name>
<dbReference type="EMBL" id="QJKF01000011">
    <property type="protein sequence ID" value="PXX59851.1"/>
    <property type="molecule type" value="Genomic_DNA"/>
</dbReference>
<keyword evidence="3 5" id="KW-0238">DNA-binding</keyword>
<dbReference type="InterPro" id="IPR058717">
    <property type="entry name" value="Phage_L5_Integrase_N"/>
</dbReference>
<dbReference type="PROSITE" id="PS51900">
    <property type="entry name" value="CB"/>
    <property type="match status" value="1"/>
</dbReference>
<dbReference type="AlphaFoldDB" id="A0A318JZF6"/>
<dbReference type="Gene3D" id="1.10.443.10">
    <property type="entry name" value="Intergrase catalytic core"/>
    <property type="match status" value="1"/>
</dbReference>
<dbReference type="PROSITE" id="PS51898">
    <property type="entry name" value="TYR_RECOMBINASE"/>
    <property type="match status" value="1"/>
</dbReference>
<dbReference type="GO" id="GO:0015074">
    <property type="term" value="P:DNA integration"/>
    <property type="evidence" value="ECO:0007669"/>
    <property type="project" value="UniProtKB-KW"/>
</dbReference>
<dbReference type="PANTHER" id="PTHR30629">
    <property type="entry name" value="PROPHAGE INTEGRASE"/>
    <property type="match status" value="1"/>
</dbReference>
<dbReference type="InterPro" id="IPR010998">
    <property type="entry name" value="Integrase_recombinase_N"/>
</dbReference>
<protein>
    <submittedName>
        <fullName evidence="9">Site-specific recombinase XerD</fullName>
    </submittedName>
</protein>
<sequence length="376" mass="42332">MARTKQGKRSFGAPRQTSSGRWQARYTGPDGKQHTGPRTWEAKDDCLGWLSEERKLIELGVWTPPAERRKAEEAARTAHVLTVRRYCDTWHENTANTHKPRTRTLYRGYLNNVILPELGDLPLDELTSARVKAWFAKLAPFPTRNANAYSLLRTIMNHAVDEELIPANPCRIKSAGTKKRKVEPIALSPSEIRHIASLMPERWRLLVLVAGFGGLRWGEVTALRRSDLKLTPDDCAVTVARAVARIKKEVVIDTPKTEAALRTVSLPPELYQQIKAHIGTYAGAGRDGLVFPNDSGEVVHANTVRKQLKKVAEKVEMPKLRFHDFRHSAATLFAEQGATLSEHMAFMGHTSVVMSKRYIHANPARNREMAQRMWAA</sequence>
<dbReference type="InterPro" id="IPR011010">
    <property type="entry name" value="DNA_brk_join_enz"/>
</dbReference>
<dbReference type="InterPro" id="IPR044068">
    <property type="entry name" value="CB"/>
</dbReference>
<dbReference type="PANTHER" id="PTHR30629:SF6">
    <property type="entry name" value="PROPHAGE INTEGRASE INTA-RELATED"/>
    <property type="match status" value="1"/>
</dbReference>
<proteinExistence type="inferred from homology"/>
<evidence type="ECO:0000313" key="10">
    <source>
        <dbReference type="Proteomes" id="UP000247569"/>
    </source>
</evidence>
<keyword evidence="10" id="KW-1185">Reference proteome</keyword>
<evidence type="ECO:0000259" key="7">
    <source>
        <dbReference type="PROSITE" id="PS51898"/>
    </source>
</evidence>
<evidence type="ECO:0000256" key="3">
    <source>
        <dbReference type="ARBA" id="ARBA00023125"/>
    </source>
</evidence>
<feature type="domain" description="Tyr recombinase" evidence="7">
    <location>
        <begin position="182"/>
        <end position="371"/>
    </location>
</feature>
<evidence type="ECO:0000256" key="1">
    <source>
        <dbReference type="ARBA" id="ARBA00008857"/>
    </source>
</evidence>
<evidence type="ECO:0000256" key="6">
    <source>
        <dbReference type="SAM" id="MobiDB-lite"/>
    </source>
</evidence>
<keyword evidence="2" id="KW-0229">DNA integration</keyword>
<dbReference type="InterPro" id="IPR013762">
    <property type="entry name" value="Integrase-like_cat_sf"/>
</dbReference>
<evidence type="ECO:0000256" key="4">
    <source>
        <dbReference type="ARBA" id="ARBA00023172"/>
    </source>
</evidence>
<dbReference type="InterPro" id="IPR002104">
    <property type="entry name" value="Integrase_catalytic"/>
</dbReference>